<dbReference type="AlphaFoldDB" id="F6HT78"/>
<accession>F6HT78</accession>
<proteinExistence type="predicted"/>
<evidence type="ECO:0000313" key="1">
    <source>
        <dbReference type="EMBL" id="CCB57888.1"/>
    </source>
</evidence>
<dbReference type="PaxDb" id="29760-VIT_02s0012g01530.t01"/>
<sequence length="34" mass="4051">MSERNGVEWSKAKWNGAKRQHFPFRLVLHGQRKA</sequence>
<dbReference type="InParanoid" id="F6HT78"/>
<dbReference type="Proteomes" id="UP000009183">
    <property type="component" value="Chromosome 2"/>
</dbReference>
<dbReference type="HOGENOM" id="CLU_3378052_0_0_1"/>
<protein>
    <submittedName>
        <fullName evidence="1">Uncharacterized protein</fullName>
    </submittedName>
</protein>
<dbReference type="EMBL" id="FN596247">
    <property type="protein sequence ID" value="CCB57888.1"/>
    <property type="molecule type" value="Genomic_DNA"/>
</dbReference>
<name>F6HT78_VITVI</name>
<organism evidence="1 2">
    <name type="scientific">Vitis vinifera</name>
    <name type="common">Grape</name>
    <dbReference type="NCBI Taxonomy" id="29760"/>
    <lineage>
        <taxon>Eukaryota</taxon>
        <taxon>Viridiplantae</taxon>
        <taxon>Streptophyta</taxon>
        <taxon>Embryophyta</taxon>
        <taxon>Tracheophyta</taxon>
        <taxon>Spermatophyta</taxon>
        <taxon>Magnoliopsida</taxon>
        <taxon>eudicotyledons</taxon>
        <taxon>Gunneridae</taxon>
        <taxon>Pentapetalae</taxon>
        <taxon>rosids</taxon>
        <taxon>Vitales</taxon>
        <taxon>Vitaceae</taxon>
        <taxon>Viteae</taxon>
        <taxon>Vitis</taxon>
    </lineage>
</organism>
<reference evidence="2" key="1">
    <citation type="journal article" date="2007" name="Nature">
        <title>The grapevine genome sequence suggests ancestral hexaploidization in major angiosperm phyla.</title>
        <authorList>
            <consortium name="The French-Italian Public Consortium for Grapevine Genome Characterization."/>
            <person name="Jaillon O."/>
            <person name="Aury J.-M."/>
            <person name="Noel B."/>
            <person name="Policriti A."/>
            <person name="Clepet C."/>
            <person name="Casagrande A."/>
            <person name="Choisne N."/>
            <person name="Aubourg S."/>
            <person name="Vitulo N."/>
            <person name="Jubin C."/>
            <person name="Vezzi A."/>
            <person name="Legeai F."/>
            <person name="Hugueney P."/>
            <person name="Dasilva C."/>
            <person name="Horner D."/>
            <person name="Mica E."/>
            <person name="Jublot D."/>
            <person name="Poulain J."/>
            <person name="Bruyere C."/>
            <person name="Billault A."/>
            <person name="Segurens B."/>
            <person name="Gouyvenoux M."/>
            <person name="Ugarte E."/>
            <person name="Cattonaro F."/>
            <person name="Anthouard V."/>
            <person name="Vico V."/>
            <person name="Del Fabbro C."/>
            <person name="Alaux M."/>
            <person name="Di Gaspero G."/>
            <person name="Dumas V."/>
            <person name="Felice N."/>
            <person name="Paillard S."/>
            <person name="Juman I."/>
            <person name="Moroldo M."/>
            <person name="Scalabrin S."/>
            <person name="Canaguier A."/>
            <person name="Le Clainche I."/>
            <person name="Malacrida G."/>
            <person name="Durand E."/>
            <person name="Pesole G."/>
            <person name="Laucou V."/>
            <person name="Chatelet P."/>
            <person name="Merdinoglu D."/>
            <person name="Delledonne M."/>
            <person name="Pezzotti M."/>
            <person name="Lecharny A."/>
            <person name="Scarpelli C."/>
            <person name="Artiguenave F."/>
            <person name="Pe M.E."/>
            <person name="Valle G."/>
            <person name="Morgante M."/>
            <person name="Caboche M."/>
            <person name="Adam-Blondon A.-F."/>
            <person name="Weissenbach J."/>
            <person name="Quetier F."/>
            <person name="Wincker P."/>
        </authorList>
    </citation>
    <scope>NUCLEOTIDE SEQUENCE [LARGE SCALE GENOMIC DNA]</scope>
    <source>
        <strain evidence="2">cv. Pinot noir / PN40024</strain>
    </source>
</reference>
<gene>
    <name evidence="1" type="ordered locus">VIT_02s0012g01530</name>
</gene>
<keyword evidence="2" id="KW-1185">Reference proteome</keyword>
<evidence type="ECO:0000313" key="2">
    <source>
        <dbReference type="Proteomes" id="UP000009183"/>
    </source>
</evidence>